<dbReference type="GO" id="GO:0009035">
    <property type="term" value="F:type I site-specific deoxyribonuclease activity"/>
    <property type="evidence" value="ECO:0007669"/>
    <property type="project" value="UniProtKB-EC"/>
</dbReference>
<dbReference type="SUPFAM" id="SSF52540">
    <property type="entry name" value="P-loop containing nucleoside triphosphate hydrolases"/>
    <property type="match status" value="2"/>
</dbReference>
<keyword evidence="5 11" id="KW-0547">Nucleotide-binding</keyword>
<dbReference type="Pfam" id="PF18766">
    <property type="entry name" value="SWI2_SNF2"/>
    <property type="match status" value="1"/>
</dbReference>
<evidence type="ECO:0000256" key="1">
    <source>
        <dbReference type="ARBA" id="ARBA00000851"/>
    </source>
</evidence>
<accession>A0A7W1XRF3</accession>
<comment type="function">
    <text evidence="11">Subunit R is required for both nuclease and ATPase activities, but not for modification.</text>
</comment>
<evidence type="ECO:0000256" key="5">
    <source>
        <dbReference type="ARBA" id="ARBA00022741"/>
    </source>
</evidence>
<evidence type="ECO:0000256" key="6">
    <source>
        <dbReference type="ARBA" id="ARBA00022747"/>
    </source>
</evidence>
<dbReference type="PROSITE" id="PS51192">
    <property type="entry name" value="HELICASE_ATP_BIND_1"/>
    <property type="match status" value="1"/>
</dbReference>
<keyword evidence="9 11" id="KW-0067">ATP-binding</keyword>
<dbReference type="SMART" id="SM00487">
    <property type="entry name" value="DEXDc"/>
    <property type="match status" value="1"/>
</dbReference>
<keyword evidence="6 11" id="KW-0680">Restriction system</keyword>
<dbReference type="InterPro" id="IPR021810">
    <property type="entry name" value="T1RH-like_C"/>
</dbReference>
<dbReference type="PANTHER" id="PTHR30195">
    <property type="entry name" value="TYPE I SITE-SPECIFIC DEOXYRIBONUCLEASE PROTEIN SUBUNIT M AND R"/>
    <property type="match status" value="1"/>
</dbReference>
<evidence type="ECO:0000313" key="14">
    <source>
        <dbReference type="Proteomes" id="UP000538292"/>
    </source>
</evidence>
<comment type="similarity">
    <text evidence="2 11">Belongs to the HsdR family.</text>
</comment>
<evidence type="ECO:0000259" key="12">
    <source>
        <dbReference type="PROSITE" id="PS51192"/>
    </source>
</evidence>
<dbReference type="EC" id="3.1.21.3" evidence="11"/>
<evidence type="ECO:0000256" key="2">
    <source>
        <dbReference type="ARBA" id="ARBA00008598"/>
    </source>
</evidence>
<keyword evidence="8 11" id="KW-0378">Hydrolase</keyword>
<name>A0A7W1XRF3_9BACL</name>
<comment type="catalytic activity">
    <reaction evidence="1 11">
        <text>Endonucleolytic cleavage of DNA to give random double-stranded fragments with terminal 5'-phosphates, ATP is simultaneously hydrolyzed.</text>
        <dbReference type="EC" id="3.1.21.3"/>
    </reaction>
</comment>
<dbReference type="InterPro" id="IPR055180">
    <property type="entry name" value="HsdR_RecA-like_helicase_dom_2"/>
</dbReference>
<evidence type="ECO:0000256" key="7">
    <source>
        <dbReference type="ARBA" id="ARBA00022759"/>
    </source>
</evidence>
<dbReference type="GO" id="GO:0005524">
    <property type="term" value="F:ATP binding"/>
    <property type="evidence" value="ECO:0007669"/>
    <property type="project" value="UniProtKB-KW"/>
</dbReference>
<dbReference type="InterPro" id="IPR027417">
    <property type="entry name" value="P-loop_NTPase"/>
</dbReference>
<gene>
    <name evidence="13" type="ORF">H2C83_05590</name>
</gene>
<dbReference type="InterPro" id="IPR014001">
    <property type="entry name" value="Helicase_ATP-bd"/>
</dbReference>
<dbReference type="Proteomes" id="UP000538292">
    <property type="component" value="Unassembled WGS sequence"/>
</dbReference>
<dbReference type="EMBL" id="JACEOL010000018">
    <property type="protein sequence ID" value="MBA4601801.1"/>
    <property type="molecule type" value="Genomic_DNA"/>
</dbReference>
<dbReference type="InterPro" id="IPR004473">
    <property type="entry name" value="Restrct_endonuc_typeI_HsdR"/>
</dbReference>
<organism evidence="13 14">
    <name type="scientific">Thermoactinomyces mirandus</name>
    <dbReference type="NCBI Taxonomy" id="2756294"/>
    <lineage>
        <taxon>Bacteria</taxon>
        <taxon>Bacillati</taxon>
        <taxon>Bacillota</taxon>
        <taxon>Bacilli</taxon>
        <taxon>Bacillales</taxon>
        <taxon>Thermoactinomycetaceae</taxon>
        <taxon>Thermoactinomyces</taxon>
    </lineage>
</organism>
<dbReference type="AlphaFoldDB" id="A0A7W1XRF3"/>
<reference evidence="13 14" key="1">
    <citation type="submission" date="2020-07" db="EMBL/GenBank/DDBJ databases">
        <title>Thermoactinomyces phylogeny.</title>
        <authorList>
            <person name="Dunlap C."/>
        </authorList>
    </citation>
    <scope>NUCLEOTIDE SEQUENCE [LARGE SCALE GENOMIC DNA]</scope>
    <source>
        <strain evidence="13 14">AMNI-1</strain>
    </source>
</reference>
<dbReference type="NCBIfam" id="TIGR00348">
    <property type="entry name" value="hsdR"/>
    <property type="match status" value="1"/>
</dbReference>
<evidence type="ECO:0000256" key="10">
    <source>
        <dbReference type="ARBA" id="ARBA00023125"/>
    </source>
</evidence>
<dbReference type="Pfam" id="PF04313">
    <property type="entry name" value="HSDR_N"/>
    <property type="match status" value="1"/>
</dbReference>
<sequence>MSNYTESDLEQAALEFFEELYYEVKYGPDLAPHGEEAERSDYGDVVLKGRLREAVSRLNPRFGDEVVEEAVRKVCTLASPSMLANNLDIHRLLTEGVDVTVRQEDGSFRTQKVWLVDRQHAEQNDWLVVNQFSVREPGRRMKKLDLVMFLNGLPLVVFELKNAADEQVRIADAFEDIQGYQASLPTLFAYNAFSVISDGIEARYGSLTASFDRYLFWRTMDGTEEASSQYLALEVLIKGLFEKENFLDFLMHFILFQIDGEEITKIVAAYHQVYATRKAVRRTHEASREEGDRKVGVIWHTQGSGKSLSMVFYTGKLVRELDNPTVVVVTDRNDLDNQLFTTFSKSQQLLRQTPRQAQSRQELRSLLNVESGGIIFTTIQKFAVEEGEETYPVLTDRRNVVVIVDEAHRSQYGFEADIREHRQKARVKFGFAKHMRDALPEASYIGFTGTPIELADRNTPAVFGDYIDIYDMTQAVEDKATVRIYYESRLAMIELPEQEKEALDREAEALFREQHIDESARGKWGRLEALVGTEKRVAQVAKDIVEHFEARQRQILGKGMIVAMSRRIAAMLYEEIIRLRPAWHDDSPERGAIKVVITEDKEKDNDLLKKHHTTKAQRERLAKRMKDPDDPLKLVIVCDMWLTGFDVPCLHTMYVDKPMRGHNLMQAIARVNRVFRDKPGGLVVDYIGIAHALKQALKVYSPSDRKTTGVDTEQAAELVKEKLDIIHQMLNGHNYRRFFTGRAGEKAKQLATTIDFVLQFPEEERSEFIKHVTVMTKAYSLCVTHPEAKKLGMEVGFFKAVRAGMQKVLNPQAKKADRKAVDERINQLISRSVITEEVVDIYSAVGLNKPNMSVLSEEFLEDVRKLEYKNLAVELLHRLLKDQIRDVGRKNRVQSKKLSEMLDQAIQKYYDRIIESTLVIEQLIGLAREVEQEKKRGKELGLSDEEIAFYDLLNQLESPWESKLLKQIARELVRLIRNKKSVDWYLRKNARAQIRIMVKRFLRQHELPDKLAEKIVEQSILLEKHGGFAEEEKTYPLSEEKLADRVYSSGEKEKVADAFSPYSPTEKELNNVLEEYRAVLMALGKAGLPKPVVGYEFTAENGQVEAEAEFAWPEQKVCFLTPRQGDYRDAIRKHGFKVWILPETGQETVDYPGVWKRLAARGKAGRDD</sequence>
<dbReference type="Pfam" id="PF11867">
    <property type="entry name" value="T1RH-like_C"/>
    <property type="match status" value="1"/>
</dbReference>
<dbReference type="PANTHER" id="PTHR30195:SF15">
    <property type="entry name" value="TYPE I RESTRICTION ENZYME HINDI ENDONUCLEASE SUBUNIT"/>
    <property type="match status" value="1"/>
</dbReference>
<comment type="subunit">
    <text evidence="3 11">The type I restriction/modification system is composed of three polypeptides R, M and S.</text>
</comment>
<dbReference type="CDD" id="cd22332">
    <property type="entry name" value="HsdR_N"/>
    <property type="match status" value="1"/>
</dbReference>
<dbReference type="Pfam" id="PF22679">
    <property type="entry name" value="T1R_D3-like"/>
    <property type="match status" value="1"/>
</dbReference>
<evidence type="ECO:0000313" key="13">
    <source>
        <dbReference type="EMBL" id="MBA4601801.1"/>
    </source>
</evidence>
<evidence type="ECO:0000256" key="3">
    <source>
        <dbReference type="ARBA" id="ARBA00011296"/>
    </source>
</evidence>
<dbReference type="CDD" id="cd18030">
    <property type="entry name" value="DEXHc_RE_I_HsdR"/>
    <property type="match status" value="1"/>
</dbReference>
<evidence type="ECO:0000256" key="4">
    <source>
        <dbReference type="ARBA" id="ARBA00022722"/>
    </source>
</evidence>
<dbReference type="GO" id="GO:0003677">
    <property type="term" value="F:DNA binding"/>
    <property type="evidence" value="ECO:0007669"/>
    <property type="project" value="UniProtKB-KW"/>
</dbReference>
<protein>
    <recommendedName>
        <fullName evidence="11">Type I restriction enzyme endonuclease subunit</fullName>
        <shortName evidence="11">R protein</shortName>
        <ecNumber evidence="11">3.1.21.3</ecNumber>
    </recommendedName>
    <alternativeName>
        <fullName evidence="11">Type-1 restriction enzyme R protein</fullName>
    </alternativeName>
</protein>
<dbReference type="CDD" id="cd18800">
    <property type="entry name" value="SF2_C_EcoR124I-like"/>
    <property type="match status" value="1"/>
</dbReference>
<comment type="caution">
    <text evidence="13">The sequence shown here is derived from an EMBL/GenBank/DDBJ whole genome shotgun (WGS) entry which is preliminary data.</text>
</comment>
<keyword evidence="4" id="KW-0540">Nuclease</keyword>
<keyword evidence="7 13" id="KW-0255">Endonuclease</keyword>
<evidence type="ECO:0000256" key="8">
    <source>
        <dbReference type="ARBA" id="ARBA00022801"/>
    </source>
</evidence>
<keyword evidence="10 11" id="KW-0238">DNA-binding</keyword>
<dbReference type="InterPro" id="IPR040980">
    <property type="entry name" value="SWI2_SNF2"/>
</dbReference>
<evidence type="ECO:0000256" key="9">
    <source>
        <dbReference type="ARBA" id="ARBA00022840"/>
    </source>
</evidence>
<dbReference type="RefSeq" id="WP_181738653.1">
    <property type="nucleotide sequence ID" value="NZ_JACEOL010000018.1"/>
</dbReference>
<dbReference type="GO" id="GO:0009307">
    <property type="term" value="P:DNA restriction-modification system"/>
    <property type="evidence" value="ECO:0007669"/>
    <property type="project" value="UniProtKB-KW"/>
</dbReference>
<dbReference type="Gene3D" id="3.90.1570.50">
    <property type="match status" value="1"/>
</dbReference>
<feature type="domain" description="Helicase ATP-binding" evidence="12">
    <location>
        <begin position="287"/>
        <end position="469"/>
    </location>
</feature>
<dbReference type="Gene3D" id="3.40.50.300">
    <property type="entry name" value="P-loop containing nucleotide triphosphate hydrolases"/>
    <property type="match status" value="2"/>
</dbReference>
<dbReference type="InterPro" id="IPR007409">
    <property type="entry name" value="Restrct_endonuc_type1_HsdR_N"/>
</dbReference>
<dbReference type="InterPro" id="IPR051268">
    <property type="entry name" value="Type-I_R_enzyme_R_subunit"/>
</dbReference>
<keyword evidence="14" id="KW-1185">Reference proteome</keyword>
<proteinExistence type="inferred from homology"/>
<evidence type="ECO:0000256" key="11">
    <source>
        <dbReference type="RuleBase" id="RU364115"/>
    </source>
</evidence>